<feature type="chain" id="PRO_5009106641" description="Ysc84 actin-binding domain-containing protein" evidence="1">
    <location>
        <begin position="28"/>
        <end position="182"/>
    </location>
</feature>
<evidence type="ECO:0000313" key="2">
    <source>
        <dbReference type="EMBL" id="AOS84908.1"/>
    </source>
</evidence>
<evidence type="ECO:0000256" key="1">
    <source>
        <dbReference type="SAM" id="SignalP"/>
    </source>
</evidence>
<keyword evidence="1" id="KW-0732">Signal</keyword>
<dbReference type="Proteomes" id="UP000095185">
    <property type="component" value="Chromosome"/>
</dbReference>
<accession>A0A1D8D967</accession>
<protein>
    <recommendedName>
        <fullName evidence="4">Ysc84 actin-binding domain-containing protein</fullName>
    </recommendedName>
</protein>
<sequence>MMKRLHLMRALLIALAAVTMFFGTARAGWDPANEAKSERTINQFRKADPSLERFFSRAYGYAVFSDIYKGGIIFLGGGHGQGVVFEQGQPIGQSSVTMLNIGPQLGGQSFSEIIFFKDRDALVNFTNENYELSAQIAVVVVKAGMATNTDYSNGVAVFAMPNAGLMGELTVGGQKFTFEPYR</sequence>
<dbReference type="KEGG" id="clz:BIU88_12675"/>
<dbReference type="CDD" id="cd11524">
    <property type="entry name" value="SYLF"/>
    <property type="match status" value="1"/>
</dbReference>
<dbReference type="STRING" id="274537.BIU88_12675"/>
<gene>
    <name evidence="2" type="ORF">BIU88_12675</name>
</gene>
<name>A0A1D8D967_CHLLM</name>
<organism evidence="2 3">
    <name type="scientific">Chlorobaculum limnaeum</name>
    <dbReference type="NCBI Taxonomy" id="274537"/>
    <lineage>
        <taxon>Bacteria</taxon>
        <taxon>Pseudomonadati</taxon>
        <taxon>Chlorobiota</taxon>
        <taxon>Chlorobiia</taxon>
        <taxon>Chlorobiales</taxon>
        <taxon>Chlorobiaceae</taxon>
        <taxon>Chlorobaculum</taxon>
    </lineage>
</organism>
<dbReference type="AlphaFoldDB" id="A0A1D8D967"/>
<evidence type="ECO:0008006" key="4">
    <source>
        <dbReference type="Google" id="ProtNLM"/>
    </source>
</evidence>
<keyword evidence="3" id="KW-1185">Reference proteome</keyword>
<reference evidence="2" key="1">
    <citation type="submission" date="2016-09" db="EMBL/GenBank/DDBJ databases">
        <title>Genome sequence of Chlorobaculum limnaeum.</title>
        <authorList>
            <person name="Liu Z."/>
            <person name="Tank M."/>
            <person name="Bryant D.A."/>
        </authorList>
    </citation>
    <scope>NUCLEOTIDE SEQUENCE [LARGE SCALE GENOMIC DNA]</scope>
    <source>
        <strain evidence="2">DSM 1677</strain>
    </source>
</reference>
<proteinExistence type="predicted"/>
<dbReference type="EMBL" id="CP017305">
    <property type="protein sequence ID" value="AOS84908.1"/>
    <property type="molecule type" value="Genomic_DNA"/>
</dbReference>
<feature type="signal peptide" evidence="1">
    <location>
        <begin position="1"/>
        <end position="27"/>
    </location>
</feature>
<evidence type="ECO:0000313" key="3">
    <source>
        <dbReference type="Proteomes" id="UP000095185"/>
    </source>
</evidence>